<name>A0A975TTB8_9RHOB</name>
<evidence type="ECO:0000256" key="1">
    <source>
        <dbReference type="ARBA" id="ARBA00023002"/>
    </source>
</evidence>
<evidence type="ECO:0000313" key="4">
    <source>
        <dbReference type="EMBL" id="QXL86890.1"/>
    </source>
</evidence>
<dbReference type="GO" id="GO:0005737">
    <property type="term" value="C:cytoplasm"/>
    <property type="evidence" value="ECO:0007669"/>
    <property type="project" value="TreeGrafter"/>
</dbReference>
<organism evidence="4">
    <name type="scientific">Gymnodinialimonas phycosphaerae</name>
    <dbReference type="NCBI Taxonomy" id="2841589"/>
    <lineage>
        <taxon>Bacteria</taxon>
        <taxon>Pseudomonadati</taxon>
        <taxon>Pseudomonadota</taxon>
        <taxon>Alphaproteobacteria</taxon>
        <taxon>Rhodobacterales</taxon>
        <taxon>Paracoccaceae</taxon>
        <taxon>Gymnodinialimonas</taxon>
    </lineage>
</organism>
<dbReference type="InterPro" id="IPR036188">
    <property type="entry name" value="FAD/NAD-bd_sf"/>
</dbReference>
<gene>
    <name evidence="3" type="ORF">KUL25_15750</name>
    <name evidence="4" type="ORF">KUL25_15755</name>
</gene>
<evidence type="ECO:0000259" key="2">
    <source>
        <dbReference type="Pfam" id="PF01266"/>
    </source>
</evidence>
<dbReference type="EMBL" id="CP078073">
    <property type="protein sequence ID" value="QXL86890.1"/>
    <property type="molecule type" value="Genomic_DNA"/>
</dbReference>
<dbReference type="EMBL" id="JAIMBW010000001">
    <property type="protein sequence ID" value="MBY4894211.1"/>
    <property type="molecule type" value="Genomic_DNA"/>
</dbReference>
<proteinExistence type="predicted"/>
<dbReference type="RefSeq" id="WP_257893810.1">
    <property type="nucleotide sequence ID" value="NZ_JAIMBW010000001.1"/>
</dbReference>
<evidence type="ECO:0000313" key="3">
    <source>
        <dbReference type="EMBL" id="MBY4894211.1"/>
    </source>
</evidence>
<feature type="domain" description="FAD dependent oxidoreductase" evidence="2">
    <location>
        <begin position="3"/>
        <end position="321"/>
    </location>
</feature>
<evidence type="ECO:0000313" key="5">
    <source>
        <dbReference type="Proteomes" id="UP000693972"/>
    </source>
</evidence>
<dbReference type="Gene3D" id="3.50.50.60">
    <property type="entry name" value="FAD/NAD(P)-binding domain"/>
    <property type="match status" value="2"/>
</dbReference>
<reference evidence="4 5" key="1">
    <citation type="submission" date="2021-07" db="EMBL/GenBank/DDBJ databases">
        <title>Karlodiniumbacter phycospheric gen. nov., sp. nov., a phycosphere bacterium isolated from karlodinium veneficum.</title>
        <authorList>
            <person name="Peng Y."/>
            <person name="Jiang L."/>
            <person name="Lee J."/>
        </authorList>
    </citation>
    <scope>NUCLEOTIDE SEQUENCE</scope>
    <source>
        <strain evidence="4 5">N5</strain>
    </source>
</reference>
<keyword evidence="5" id="KW-1185">Reference proteome</keyword>
<dbReference type="Pfam" id="PF01266">
    <property type="entry name" value="DAO"/>
    <property type="match status" value="1"/>
</dbReference>
<keyword evidence="1" id="KW-0560">Oxidoreductase</keyword>
<dbReference type="Gene3D" id="3.30.9.10">
    <property type="entry name" value="D-Amino Acid Oxidase, subunit A, domain 2"/>
    <property type="match status" value="2"/>
</dbReference>
<dbReference type="AlphaFoldDB" id="A0A975TTB8"/>
<accession>A0A975TTB8</accession>
<dbReference type="PANTHER" id="PTHR13847">
    <property type="entry name" value="SARCOSINE DEHYDROGENASE-RELATED"/>
    <property type="match status" value="1"/>
</dbReference>
<dbReference type="PANTHER" id="PTHR13847:SF289">
    <property type="entry name" value="GLYCINE OXIDASE"/>
    <property type="match status" value="1"/>
</dbReference>
<protein>
    <submittedName>
        <fullName evidence="4">FAD-binding oxidoreductase</fullName>
    </submittedName>
</protein>
<dbReference type="GO" id="GO:0016491">
    <property type="term" value="F:oxidoreductase activity"/>
    <property type="evidence" value="ECO:0007669"/>
    <property type="project" value="UniProtKB-KW"/>
</dbReference>
<sequence>MTDITIRGAGIIGLMCAWMLVTRGAKVRVIDPKGVGAGASGGIVGALAPHVPENWNAKKAMQFKALHEAEALWMDVAKIGGKNPGYARTGRVQPLTDEAAVALAHQRSETAKDLWEGRYTWQVISKTDIPSPTGIVIHDTLTARIHPRQACVALAAALVSSGVQILPTGAKSGIEVWATGADDLMRISDARGKLVGAPIKGQAALLRADLRDASQVFVDGLHIVPHGDGTVAIGSTTEREFDDPTATDGQLDLLIEKARAAVPFLRDAPVIERWAGLRPRAKSRAPMVGPHPLHQGAYIANGGFKIGLAMAPVMAQMLADLIVDGTDTIPDDFRPEASF</sequence>
<dbReference type="InterPro" id="IPR006076">
    <property type="entry name" value="FAD-dep_OxRdtase"/>
</dbReference>
<dbReference type="Proteomes" id="UP000693972">
    <property type="component" value="Unassembled WGS sequence"/>
</dbReference>
<dbReference type="SUPFAM" id="SSF51971">
    <property type="entry name" value="Nucleotide-binding domain"/>
    <property type="match status" value="1"/>
</dbReference>